<dbReference type="Proteomes" id="UP001231649">
    <property type="component" value="Chromosome 9"/>
</dbReference>
<name>A0ACC2QZJ4_9NEOP</name>
<accession>A0ACC2QZJ4</accession>
<sequence length="119" mass="13925">MRSVIVVLILAIVVLALANAYYYQTEPKRVFYDLKDAPALFEKFIKDYKKHYKNAQDKRIHYLAFVESLVKINKNNEMSIKEGPQSAVFGIDNFSDWTDEEFHRMADGLKHPPSNWGRK</sequence>
<dbReference type="EMBL" id="CM056785">
    <property type="protein sequence ID" value="KAJ8728210.1"/>
    <property type="molecule type" value="Genomic_DNA"/>
</dbReference>
<evidence type="ECO:0000313" key="1">
    <source>
        <dbReference type="EMBL" id="KAJ8728210.1"/>
    </source>
</evidence>
<proteinExistence type="predicted"/>
<organism evidence="1 2">
    <name type="scientific">Mythimna loreyi</name>
    <dbReference type="NCBI Taxonomy" id="667449"/>
    <lineage>
        <taxon>Eukaryota</taxon>
        <taxon>Metazoa</taxon>
        <taxon>Ecdysozoa</taxon>
        <taxon>Arthropoda</taxon>
        <taxon>Hexapoda</taxon>
        <taxon>Insecta</taxon>
        <taxon>Pterygota</taxon>
        <taxon>Neoptera</taxon>
        <taxon>Endopterygota</taxon>
        <taxon>Lepidoptera</taxon>
        <taxon>Glossata</taxon>
        <taxon>Ditrysia</taxon>
        <taxon>Noctuoidea</taxon>
        <taxon>Noctuidae</taxon>
        <taxon>Noctuinae</taxon>
        <taxon>Hadenini</taxon>
        <taxon>Mythimna</taxon>
    </lineage>
</organism>
<evidence type="ECO:0000313" key="2">
    <source>
        <dbReference type="Proteomes" id="UP001231649"/>
    </source>
</evidence>
<keyword evidence="2" id="KW-1185">Reference proteome</keyword>
<reference evidence="1" key="1">
    <citation type="submission" date="2023-03" db="EMBL/GenBank/DDBJ databases">
        <title>Chromosome-level genomes of two armyworms, Mythimna separata and Mythimna loreyi, provide insights into the biosynthesis and reception of sex pheromones.</title>
        <authorList>
            <person name="Zhao H."/>
        </authorList>
    </citation>
    <scope>NUCLEOTIDE SEQUENCE</scope>
    <source>
        <strain evidence="1">BeijingLab</strain>
    </source>
</reference>
<comment type="caution">
    <text evidence="1">The sequence shown here is derived from an EMBL/GenBank/DDBJ whole genome shotgun (WGS) entry which is preliminary data.</text>
</comment>
<protein>
    <submittedName>
        <fullName evidence="1">Uncharacterized protein</fullName>
    </submittedName>
</protein>
<gene>
    <name evidence="1" type="ORF">PYW08_016595</name>
</gene>